<dbReference type="Proteomes" id="UP000727907">
    <property type="component" value="Unassembled WGS sequence"/>
</dbReference>
<keyword evidence="1" id="KW-0812">Transmembrane</keyword>
<organism evidence="2 3">
    <name type="scientific">Reyranella humidisoli</name>
    <dbReference type="NCBI Taxonomy" id="2849149"/>
    <lineage>
        <taxon>Bacteria</taxon>
        <taxon>Pseudomonadati</taxon>
        <taxon>Pseudomonadota</taxon>
        <taxon>Alphaproteobacteria</taxon>
        <taxon>Hyphomicrobiales</taxon>
        <taxon>Reyranellaceae</taxon>
        <taxon>Reyranella</taxon>
    </lineage>
</organism>
<evidence type="ECO:0000256" key="1">
    <source>
        <dbReference type="SAM" id="Phobius"/>
    </source>
</evidence>
<proteinExistence type="predicted"/>
<keyword evidence="1" id="KW-1133">Transmembrane helix</keyword>
<evidence type="ECO:0000313" key="2">
    <source>
        <dbReference type="EMBL" id="MBU8875828.1"/>
    </source>
</evidence>
<evidence type="ECO:0000313" key="3">
    <source>
        <dbReference type="Proteomes" id="UP000727907"/>
    </source>
</evidence>
<comment type="caution">
    <text evidence="2">The sequence shown here is derived from an EMBL/GenBank/DDBJ whole genome shotgun (WGS) entry which is preliminary data.</text>
</comment>
<feature type="transmembrane region" description="Helical" evidence="1">
    <location>
        <begin position="158"/>
        <end position="177"/>
    </location>
</feature>
<name>A0ABS6IMK9_9HYPH</name>
<feature type="transmembrane region" description="Helical" evidence="1">
    <location>
        <begin position="54"/>
        <end position="72"/>
    </location>
</feature>
<reference evidence="2 3" key="1">
    <citation type="submission" date="2021-06" db="EMBL/GenBank/DDBJ databases">
        <authorList>
            <person name="Lee D.H."/>
        </authorList>
    </citation>
    <scope>NUCLEOTIDE SEQUENCE [LARGE SCALE GENOMIC DNA]</scope>
    <source>
        <strain evidence="2 3">MMS21-HV4-11</strain>
    </source>
</reference>
<sequence length="431" mass="46129">MATIRSDGKAMPAATRASKIIRYLRSPSTRMAAFGGLLTYLSYAYAHGGWANPTLIGVSIFVGVFLPSYAKLSNKAELWANNQFGFVTGGRLGRFVPQLAFNLVMFWLMLWGGALNQAGIASVGGIAGAALVTTLASQGTQYLGGYLVARGVGDANRNTLVGILVNVTLAALGTAGVPGAREAFLFLGFGLGGSLFMVGLLSDLRSVMAPKGGIGLFFGTYNPFHNSHIALLQSAIDQRGLDKVIIHPVLIPKLHVDAFRKGEIRVGQLKDGFQIYEKTDKADSNVDYFPTGNVFLPPETRVALIELSLAEAGLADKVEVAVYSDIYYAQGFQGVIAEIKRGHPGVRLHIIHGTDFGGMLVRQIADECGWIYPWCILRRDQVSATAIRRGAKGMTPPIVTDVLAQISQNLPTVAAGGRRFRNDNGVLTEGN</sequence>
<protein>
    <recommendedName>
        <fullName evidence="4">Cytidyltransferase-like domain-containing protein</fullName>
    </recommendedName>
</protein>
<dbReference type="RefSeq" id="WP_216964175.1">
    <property type="nucleotide sequence ID" value="NZ_JAHOPB010000002.1"/>
</dbReference>
<keyword evidence="1" id="KW-0472">Membrane</keyword>
<keyword evidence="3" id="KW-1185">Reference proteome</keyword>
<accession>A0ABS6IMK9</accession>
<feature type="transmembrane region" description="Helical" evidence="1">
    <location>
        <begin position="118"/>
        <end position="137"/>
    </location>
</feature>
<dbReference type="EMBL" id="JAHOPB010000002">
    <property type="protein sequence ID" value="MBU8875828.1"/>
    <property type="molecule type" value="Genomic_DNA"/>
</dbReference>
<gene>
    <name evidence="2" type="ORF">KQ910_18795</name>
</gene>
<evidence type="ECO:0008006" key="4">
    <source>
        <dbReference type="Google" id="ProtNLM"/>
    </source>
</evidence>
<feature type="transmembrane region" description="Helical" evidence="1">
    <location>
        <begin position="92"/>
        <end position="112"/>
    </location>
</feature>
<feature type="transmembrane region" description="Helical" evidence="1">
    <location>
        <begin position="183"/>
        <end position="201"/>
    </location>
</feature>